<gene>
    <name evidence="2" type="ORF">C1H76_6439</name>
</gene>
<dbReference type="Proteomes" id="UP000308133">
    <property type="component" value="Unassembled WGS sequence"/>
</dbReference>
<evidence type="ECO:0000313" key="2">
    <source>
        <dbReference type="EMBL" id="TKX21365.1"/>
    </source>
</evidence>
<keyword evidence="1" id="KW-0732">Signal</keyword>
<dbReference type="EMBL" id="PTQR01000081">
    <property type="protein sequence ID" value="TKX21365.1"/>
    <property type="molecule type" value="Genomic_DNA"/>
</dbReference>
<sequence>MRFLAPLALLAVATSALPTTDSDLTDSSTGLEKRAEGMYPFKFSPMLRGAVRQVSGVALSITYNAVNGWLFHVHNKLSQDIVAYIVDISSGGNDVSAQPIDAGKDYSWYVGHNLVETNDQGRFEWKTNY</sequence>
<feature type="chain" id="PRO_5020234908" evidence="1">
    <location>
        <begin position="23"/>
        <end position="129"/>
    </location>
</feature>
<name>A0A4U7AW05_9PEZI</name>
<organism evidence="2 3">
    <name type="scientific">Elsinoe australis</name>
    <dbReference type="NCBI Taxonomy" id="40998"/>
    <lineage>
        <taxon>Eukaryota</taxon>
        <taxon>Fungi</taxon>
        <taxon>Dikarya</taxon>
        <taxon>Ascomycota</taxon>
        <taxon>Pezizomycotina</taxon>
        <taxon>Dothideomycetes</taxon>
        <taxon>Dothideomycetidae</taxon>
        <taxon>Myriangiales</taxon>
        <taxon>Elsinoaceae</taxon>
        <taxon>Elsinoe</taxon>
    </lineage>
</organism>
<feature type="signal peptide" evidence="1">
    <location>
        <begin position="1"/>
        <end position="22"/>
    </location>
</feature>
<accession>A0A4U7AW05</accession>
<comment type="caution">
    <text evidence="2">The sequence shown here is derived from an EMBL/GenBank/DDBJ whole genome shotgun (WGS) entry which is preliminary data.</text>
</comment>
<reference evidence="2 3" key="1">
    <citation type="submission" date="2018-02" db="EMBL/GenBank/DDBJ databases">
        <title>Draft genome sequences of Elsinoe sp., causing black scab on jojoba.</title>
        <authorList>
            <person name="Stodart B."/>
            <person name="Jeffress S."/>
            <person name="Ash G."/>
            <person name="Arun Chinnappa K."/>
        </authorList>
    </citation>
    <scope>NUCLEOTIDE SEQUENCE [LARGE SCALE GENOMIC DNA]</scope>
    <source>
        <strain evidence="2 3">Hillstone_2</strain>
    </source>
</reference>
<dbReference type="AlphaFoldDB" id="A0A4U7AW05"/>
<evidence type="ECO:0000313" key="3">
    <source>
        <dbReference type="Proteomes" id="UP000308133"/>
    </source>
</evidence>
<protein>
    <submittedName>
        <fullName evidence="2">Uncharacterized protein</fullName>
    </submittedName>
</protein>
<proteinExistence type="predicted"/>
<evidence type="ECO:0000256" key="1">
    <source>
        <dbReference type="SAM" id="SignalP"/>
    </source>
</evidence>